<evidence type="ECO:0000259" key="2">
    <source>
        <dbReference type="Pfam" id="PF03749"/>
    </source>
</evidence>
<dbReference type="PANTHER" id="PTHR30545:SF2">
    <property type="entry name" value="SUGAR FERMENTATION STIMULATION PROTEIN A"/>
    <property type="match status" value="1"/>
</dbReference>
<dbReference type="RefSeq" id="WP_209459129.1">
    <property type="nucleotide sequence ID" value="NZ_JAGGKC010000009.1"/>
</dbReference>
<dbReference type="Pfam" id="PF03749">
    <property type="entry name" value="SfsA"/>
    <property type="match status" value="1"/>
</dbReference>
<accession>A0ABS4G2Y7</accession>
<dbReference type="Pfam" id="PF17746">
    <property type="entry name" value="SfsA_N"/>
    <property type="match status" value="1"/>
</dbReference>
<feature type="domain" description="Sugar fermentation stimulation protein C-terminal" evidence="2">
    <location>
        <begin position="81"/>
        <end position="217"/>
    </location>
</feature>
<evidence type="ECO:0000259" key="3">
    <source>
        <dbReference type="Pfam" id="PF17746"/>
    </source>
</evidence>
<sequence length="229" mass="25534">MRFAKETIKAKFINRPNRFKAFVELDGETVVVHVPNTGRNREILVPGCTVVLRKEDSPTRKTKFSLIAGYKGDKLINIDSQIPNHVVEEALSLGLIEELKGYGTVMREKTYGKSRFDFLLEDSERKFYLEVKGVTLESDGVASFPDAPTERGAKHVRELMDALSEGHGAGILFLVQIEDVHMFTPAYALDPEFSEVLKSARDKGVKVMAYRCAVTESSLDIIGSIPVLI</sequence>
<name>A0ABS4G2Y7_9CLOT</name>
<dbReference type="HAMAP" id="MF_00095">
    <property type="entry name" value="SfsA"/>
    <property type="match status" value="1"/>
</dbReference>
<evidence type="ECO:0000313" key="5">
    <source>
        <dbReference type="Proteomes" id="UP001519271"/>
    </source>
</evidence>
<comment type="similarity">
    <text evidence="1">Belongs to the SfsA family.</text>
</comment>
<keyword evidence="5" id="KW-1185">Reference proteome</keyword>
<dbReference type="Gene3D" id="3.40.1350.60">
    <property type="match status" value="1"/>
</dbReference>
<dbReference type="InterPro" id="IPR005224">
    <property type="entry name" value="SfsA"/>
</dbReference>
<dbReference type="CDD" id="cd22359">
    <property type="entry name" value="SfsA-like_bacterial"/>
    <property type="match status" value="1"/>
</dbReference>
<dbReference type="Gene3D" id="2.40.50.580">
    <property type="match status" value="1"/>
</dbReference>
<dbReference type="InterPro" id="IPR041465">
    <property type="entry name" value="SfsA_N"/>
</dbReference>
<gene>
    <name evidence="1" type="primary">sfsA</name>
    <name evidence="4" type="ORF">J2Z34_001388</name>
</gene>
<protein>
    <recommendedName>
        <fullName evidence="1">Sugar fermentation stimulation protein homolog</fullName>
    </recommendedName>
</protein>
<dbReference type="EMBL" id="JAGGKC010000009">
    <property type="protein sequence ID" value="MBP1918908.1"/>
    <property type="molecule type" value="Genomic_DNA"/>
</dbReference>
<feature type="domain" description="SfsA N-terminal OB" evidence="3">
    <location>
        <begin position="13"/>
        <end position="78"/>
    </location>
</feature>
<dbReference type="NCBIfam" id="TIGR00230">
    <property type="entry name" value="sfsA"/>
    <property type="match status" value="1"/>
</dbReference>
<dbReference type="Proteomes" id="UP001519271">
    <property type="component" value="Unassembled WGS sequence"/>
</dbReference>
<comment type="caution">
    <text evidence="4">The sequence shown here is derived from an EMBL/GenBank/DDBJ whole genome shotgun (WGS) entry which is preliminary data.</text>
</comment>
<reference evidence="4 5" key="1">
    <citation type="submission" date="2021-03" db="EMBL/GenBank/DDBJ databases">
        <title>Genomic Encyclopedia of Type Strains, Phase IV (KMG-IV): sequencing the most valuable type-strain genomes for metagenomic binning, comparative biology and taxonomic classification.</title>
        <authorList>
            <person name="Goeker M."/>
        </authorList>
    </citation>
    <scope>NUCLEOTIDE SEQUENCE [LARGE SCALE GENOMIC DNA]</scope>
    <source>
        <strain evidence="4 5">DSM 6139</strain>
    </source>
</reference>
<proteinExistence type="inferred from homology"/>
<evidence type="ECO:0000313" key="4">
    <source>
        <dbReference type="EMBL" id="MBP1918908.1"/>
    </source>
</evidence>
<dbReference type="InterPro" id="IPR040452">
    <property type="entry name" value="SfsA_C"/>
</dbReference>
<dbReference type="PANTHER" id="PTHR30545">
    <property type="entry name" value="SUGAR FERMENTATION STIMULATION PROTEIN A"/>
    <property type="match status" value="1"/>
</dbReference>
<organism evidence="4 5">
    <name type="scientific">Youngiibacter multivorans</name>
    <dbReference type="NCBI Taxonomy" id="937251"/>
    <lineage>
        <taxon>Bacteria</taxon>
        <taxon>Bacillati</taxon>
        <taxon>Bacillota</taxon>
        <taxon>Clostridia</taxon>
        <taxon>Eubacteriales</taxon>
        <taxon>Clostridiaceae</taxon>
        <taxon>Youngiibacter</taxon>
    </lineage>
</organism>
<evidence type="ECO:0000256" key="1">
    <source>
        <dbReference type="HAMAP-Rule" id="MF_00095"/>
    </source>
</evidence>